<dbReference type="EMBL" id="JBHIRY010000066">
    <property type="protein sequence ID" value="MFB5764117.1"/>
    <property type="molecule type" value="Genomic_DNA"/>
</dbReference>
<evidence type="ECO:0000259" key="1">
    <source>
        <dbReference type="Pfam" id="PF01610"/>
    </source>
</evidence>
<comment type="caution">
    <text evidence="2">The sequence shown here is derived from an EMBL/GenBank/DDBJ whole genome shotgun (WGS) entry which is preliminary data.</text>
</comment>
<dbReference type="InterPro" id="IPR002560">
    <property type="entry name" value="Transposase_DDE"/>
</dbReference>
<protein>
    <submittedName>
        <fullName evidence="2">Transposase</fullName>
    </submittedName>
</protein>
<proteinExistence type="predicted"/>
<accession>A0ABV5C9D8</accession>
<evidence type="ECO:0000313" key="3">
    <source>
        <dbReference type="Proteomes" id="UP001580430"/>
    </source>
</evidence>
<evidence type="ECO:0000313" key="2">
    <source>
        <dbReference type="EMBL" id="MFB5764117.1"/>
    </source>
</evidence>
<dbReference type="Pfam" id="PF01610">
    <property type="entry name" value="DDE_Tnp_ISL3"/>
    <property type="match status" value="1"/>
</dbReference>
<organism evidence="2 3">
    <name type="scientific">Paenibacillus medicaginis</name>
    <dbReference type="NCBI Taxonomy" id="1470560"/>
    <lineage>
        <taxon>Bacteria</taxon>
        <taxon>Bacillati</taxon>
        <taxon>Bacillota</taxon>
        <taxon>Bacilli</taxon>
        <taxon>Bacillales</taxon>
        <taxon>Paenibacillaceae</taxon>
        <taxon>Paenibacillus</taxon>
    </lineage>
</organism>
<feature type="domain" description="Transposase IS204/IS1001/IS1096/IS1165 DDE" evidence="1">
    <location>
        <begin position="1"/>
        <end position="97"/>
    </location>
</feature>
<dbReference type="RefSeq" id="WP_375523110.1">
    <property type="nucleotide sequence ID" value="NZ_JBHIRY010000066.1"/>
</dbReference>
<sequence>MDLAQAYHTSISECFPDAIRIADRFHVHGYVIESVQAVRKSVQPTLAPQAKVILKSHHRLLNPPIDTLTKKSKAQLNQLLEFSPSLRKVWEWKEAFSH</sequence>
<dbReference type="Proteomes" id="UP001580430">
    <property type="component" value="Unassembled WGS sequence"/>
</dbReference>
<name>A0ABV5C9D8_9BACL</name>
<gene>
    <name evidence="2" type="ORF">ACE5LO_27565</name>
</gene>
<reference evidence="2 3" key="1">
    <citation type="submission" date="2024-09" db="EMBL/GenBank/DDBJ databases">
        <title>Paenibacillus zeirhizospherea sp. nov., isolated from surface of the maize (Zea mays) roots in a horticulture field, Hungary.</title>
        <authorList>
            <person name="Marton D."/>
            <person name="Farkas M."/>
            <person name="Bedics A."/>
            <person name="Toth E."/>
            <person name="Tancsics A."/>
            <person name="Boka K."/>
            <person name="Marati G."/>
            <person name="Kriszt B."/>
            <person name="Cserhati M."/>
        </authorList>
    </citation>
    <scope>NUCLEOTIDE SEQUENCE [LARGE SCALE GENOMIC DNA]</scope>
    <source>
        <strain evidence="2 3">JCM 18446</strain>
    </source>
</reference>
<keyword evidence="3" id="KW-1185">Reference proteome</keyword>